<organism evidence="1 2">
    <name type="scientific">Pararge aegeria aegeria</name>
    <dbReference type="NCBI Taxonomy" id="348720"/>
    <lineage>
        <taxon>Eukaryota</taxon>
        <taxon>Metazoa</taxon>
        <taxon>Ecdysozoa</taxon>
        <taxon>Arthropoda</taxon>
        <taxon>Hexapoda</taxon>
        <taxon>Insecta</taxon>
        <taxon>Pterygota</taxon>
        <taxon>Neoptera</taxon>
        <taxon>Endopterygota</taxon>
        <taxon>Lepidoptera</taxon>
        <taxon>Glossata</taxon>
        <taxon>Ditrysia</taxon>
        <taxon>Papilionoidea</taxon>
        <taxon>Nymphalidae</taxon>
        <taxon>Satyrinae</taxon>
        <taxon>Satyrini</taxon>
        <taxon>Parargina</taxon>
        <taxon>Pararge</taxon>
    </lineage>
</organism>
<dbReference type="Proteomes" id="UP000838756">
    <property type="component" value="Unassembled WGS sequence"/>
</dbReference>
<protein>
    <submittedName>
        <fullName evidence="1">Jg9590 protein</fullName>
    </submittedName>
</protein>
<evidence type="ECO:0000313" key="1">
    <source>
        <dbReference type="EMBL" id="CAH2250488.1"/>
    </source>
</evidence>
<proteinExistence type="predicted"/>
<name>A0A8S4S8E4_9NEOP</name>
<dbReference type="EMBL" id="CAKXAJ010026008">
    <property type="protein sequence ID" value="CAH2250488.1"/>
    <property type="molecule type" value="Genomic_DNA"/>
</dbReference>
<reference evidence="1" key="1">
    <citation type="submission" date="2022-03" db="EMBL/GenBank/DDBJ databases">
        <authorList>
            <person name="Lindestad O."/>
        </authorList>
    </citation>
    <scope>NUCLEOTIDE SEQUENCE</scope>
</reference>
<keyword evidence="2" id="KW-1185">Reference proteome</keyword>
<gene>
    <name evidence="1" type="primary">jg9590</name>
    <name evidence="1" type="ORF">PAEG_LOCUS22082</name>
</gene>
<sequence>MVDIPLIGFYATSHRNTKSLSGTSLSVRRELRNKEALSRAVRAARERASREHAPPADEFADMLDVPNILRNSIAIPFLLK</sequence>
<comment type="caution">
    <text evidence="1">The sequence shown here is derived from an EMBL/GenBank/DDBJ whole genome shotgun (WGS) entry which is preliminary data.</text>
</comment>
<accession>A0A8S4S8E4</accession>
<evidence type="ECO:0000313" key="2">
    <source>
        <dbReference type="Proteomes" id="UP000838756"/>
    </source>
</evidence>
<dbReference type="AlphaFoldDB" id="A0A8S4S8E4"/>